<proteinExistence type="predicted"/>
<accession>K4L2G2</accession>
<dbReference type="Proteomes" id="UP000000466">
    <property type="component" value="Chromosome"/>
</dbReference>
<evidence type="ECO:0000256" key="1">
    <source>
        <dbReference type="SAM" id="MobiDB-lite"/>
    </source>
</evidence>
<dbReference type="KEGG" id="saga:M5M_16225"/>
<sequence length="118" mass="12723">MQGKRSLIGLCLLPAIALGGQIADMSVQTQPLDEHCNQFFSPEVRQSEARMAGGGIICVKGERIVQPASEPQPGNDNAIDSQLRELRELPATSSGKRRCQSGRKQRVSPENETVSPPA</sequence>
<evidence type="ECO:0000313" key="2">
    <source>
        <dbReference type="EMBL" id="AFV00378.1"/>
    </source>
</evidence>
<evidence type="ECO:0000313" key="3">
    <source>
        <dbReference type="Proteomes" id="UP000000466"/>
    </source>
</evidence>
<gene>
    <name evidence="2" type="ordered locus">M5M_16225</name>
</gene>
<protein>
    <submittedName>
        <fullName evidence="2">Uncharacterized protein</fullName>
    </submittedName>
</protein>
<organism evidence="2 3">
    <name type="scientific">Simiduia agarivorans (strain DSM 21679 / JCM 13881 / BCRC 17597 / SA1)</name>
    <dbReference type="NCBI Taxonomy" id="1117647"/>
    <lineage>
        <taxon>Bacteria</taxon>
        <taxon>Pseudomonadati</taxon>
        <taxon>Pseudomonadota</taxon>
        <taxon>Gammaproteobacteria</taxon>
        <taxon>Cellvibrionales</taxon>
        <taxon>Cellvibrionaceae</taxon>
        <taxon>Simiduia</taxon>
    </lineage>
</organism>
<keyword evidence="3" id="KW-1185">Reference proteome</keyword>
<feature type="compositionally biased region" description="Polar residues" evidence="1">
    <location>
        <begin position="108"/>
        <end position="118"/>
    </location>
</feature>
<reference evidence="2 3" key="1">
    <citation type="journal article" date="2013" name="Genome Announc.">
        <title>Complete genome sequence of Simiduia agarivorans SA1(T), a marine bacterium able to degrade a variety of polysaccharides.</title>
        <authorList>
            <person name="Lin S.Y."/>
            <person name="Shieh W.Y."/>
            <person name="Chen J.S."/>
            <person name="Tang S.L."/>
        </authorList>
    </citation>
    <scope>NUCLEOTIDE SEQUENCE [LARGE SCALE GENOMIC DNA]</scope>
    <source>
        <strain evidence="3">DSM 21679 / JCM 13881 / BCRC 17597 / SA1</strain>
    </source>
</reference>
<dbReference type="HOGENOM" id="CLU_2071543_0_0_6"/>
<dbReference type="AlphaFoldDB" id="K4L2G2"/>
<dbReference type="EMBL" id="CP003746">
    <property type="protein sequence ID" value="AFV00378.1"/>
    <property type="molecule type" value="Genomic_DNA"/>
</dbReference>
<dbReference type="RefSeq" id="WP_015048530.1">
    <property type="nucleotide sequence ID" value="NC_018868.3"/>
</dbReference>
<feature type="region of interest" description="Disordered" evidence="1">
    <location>
        <begin position="88"/>
        <end position="118"/>
    </location>
</feature>
<feature type="compositionally biased region" description="Basic residues" evidence="1">
    <location>
        <begin position="95"/>
        <end position="106"/>
    </location>
</feature>
<name>K4L2G2_SIMAS</name>